<dbReference type="EC" id="3.1.1.-" evidence="3"/>
<accession>A0ABQ5TC66</accession>
<dbReference type="Proteomes" id="UP001143509">
    <property type="component" value="Unassembled WGS sequence"/>
</dbReference>
<dbReference type="SUPFAM" id="SSF53474">
    <property type="entry name" value="alpha/beta-Hydrolases"/>
    <property type="match status" value="1"/>
</dbReference>
<dbReference type="PROSITE" id="PS00122">
    <property type="entry name" value="CARBOXYLESTERASE_B_1"/>
    <property type="match status" value="1"/>
</dbReference>
<organism evidence="6 7">
    <name type="scientific">Brevundimonas intermedia</name>
    <dbReference type="NCBI Taxonomy" id="74315"/>
    <lineage>
        <taxon>Bacteria</taxon>
        <taxon>Pseudomonadati</taxon>
        <taxon>Pseudomonadota</taxon>
        <taxon>Alphaproteobacteria</taxon>
        <taxon>Caulobacterales</taxon>
        <taxon>Caulobacteraceae</taxon>
        <taxon>Brevundimonas</taxon>
    </lineage>
</organism>
<dbReference type="EMBL" id="BSFD01000011">
    <property type="protein sequence ID" value="GLK49983.1"/>
    <property type="molecule type" value="Genomic_DNA"/>
</dbReference>
<sequence length="530" mass="57028">MTFVGALATLSLMMAQPTDQPPVDQPVVQLAQGALAGRTEDTVASFKNIPYAAPPVAEQRWRPPGEAPRWEGQRDATTYGAICIQATPQGDPGVGPLPMSEDCLNLNVWRPLDVIDPAPVMVWIHGGGLVNGSGTAALYDGAHLARQGMVVVTLNYRLGRLGFFDHPALAAERPSEEAAGNYGLMDVIAALKWVRANIAAFGGDPANVTIFGESAGGAIVTRMMISPPARGLFERAVVQSGLGRELQTPLDRRGAYDLPSARERGEVWAHGHNLLTAADLRAAPVEQLLTPAPVFANGDLSLIDGRILTSTVEAAFRAGRQAPVPMMIGTNSAEFWWMKPTDRNGYGMIDDDMTWLERAMITAAYGGEAGFDRGFITDAVFTEPARRLARLHTAAGHPAYLYRFDVSSPDNPEPHGGATHAIERPYVFGTLPLLPYPVRDADRAASEAMTRYWTAFARSGDPNGVGRPEWPLAEDGETQLMQFRNDGPAATAVPEAGRLDLIEMFRERPHLISKPAVTPPTSRPTASPSA</sequence>
<evidence type="ECO:0000256" key="4">
    <source>
        <dbReference type="SAM" id="MobiDB-lite"/>
    </source>
</evidence>
<evidence type="ECO:0000313" key="7">
    <source>
        <dbReference type="Proteomes" id="UP001143509"/>
    </source>
</evidence>
<feature type="domain" description="Carboxylesterase type B" evidence="5">
    <location>
        <begin position="375"/>
        <end position="487"/>
    </location>
</feature>
<keyword evidence="2 3" id="KW-0378">Hydrolase</keyword>
<reference evidence="6" key="1">
    <citation type="journal article" date="2014" name="Int. J. Syst. Evol. Microbiol.">
        <title>Complete genome of a new Firmicutes species belonging to the dominant human colonic microbiota ('Ruminococcus bicirculans') reveals two chromosomes and a selective capacity to utilize plant glucans.</title>
        <authorList>
            <consortium name="NISC Comparative Sequencing Program"/>
            <person name="Wegmann U."/>
            <person name="Louis P."/>
            <person name="Goesmann A."/>
            <person name="Henrissat B."/>
            <person name="Duncan S.H."/>
            <person name="Flint H.J."/>
        </authorList>
    </citation>
    <scope>NUCLEOTIDE SEQUENCE</scope>
    <source>
        <strain evidence="6">VKM B-1499</strain>
    </source>
</reference>
<name>A0ABQ5TC66_9CAUL</name>
<dbReference type="Gene3D" id="3.40.50.1820">
    <property type="entry name" value="alpha/beta hydrolase"/>
    <property type="match status" value="1"/>
</dbReference>
<dbReference type="InterPro" id="IPR019826">
    <property type="entry name" value="Carboxylesterase_B_AS"/>
</dbReference>
<evidence type="ECO:0000256" key="1">
    <source>
        <dbReference type="ARBA" id="ARBA00005964"/>
    </source>
</evidence>
<dbReference type="RefSeq" id="WP_271166151.1">
    <property type="nucleotide sequence ID" value="NZ_BSFD01000011.1"/>
</dbReference>
<feature type="domain" description="Carboxylesterase type B" evidence="5">
    <location>
        <begin position="24"/>
        <end position="351"/>
    </location>
</feature>
<gene>
    <name evidence="6" type="ORF">GCM10017620_29570</name>
</gene>
<evidence type="ECO:0000256" key="2">
    <source>
        <dbReference type="ARBA" id="ARBA00022801"/>
    </source>
</evidence>
<protein>
    <recommendedName>
        <fullName evidence="3">Carboxylic ester hydrolase</fullName>
        <ecNumber evidence="3">3.1.1.-</ecNumber>
    </recommendedName>
</protein>
<dbReference type="InterPro" id="IPR050309">
    <property type="entry name" value="Type-B_Carboxylest/Lipase"/>
</dbReference>
<feature type="region of interest" description="Disordered" evidence="4">
    <location>
        <begin position="510"/>
        <end position="530"/>
    </location>
</feature>
<dbReference type="InterPro" id="IPR002018">
    <property type="entry name" value="CarbesteraseB"/>
</dbReference>
<comment type="caution">
    <text evidence="6">The sequence shown here is derived from an EMBL/GenBank/DDBJ whole genome shotgun (WGS) entry which is preliminary data.</text>
</comment>
<keyword evidence="7" id="KW-1185">Reference proteome</keyword>
<dbReference type="Pfam" id="PF00135">
    <property type="entry name" value="COesterase"/>
    <property type="match status" value="2"/>
</dbReference>
<proteinExistence type="inferred from homology"/>
<reference evidence="6" key="2">
    <citation type="submission" date="2023-01" db="EMBL/GenBank/DDBJ databases">
        <authorList>
            <person name="Sun Q."/>
            <person name="Evtushenko L."/>
        </authorList>
    </citation>
    <scope>NUCLEOTIDE SEQUENCE</scope>
    <source>
        <strain evidence="6">VKM B-1499</strain>
    </source>
</reference>
<evidence type="ECO:0000313" key="6">
    <source>
        <dbReference type="EMBL" id="GLK49983.1"/>
    </source>
</evidence>
<evidence type="ECO:0000256" key="3">
    <source>
        <dbReference type="RuleBase" id="RU361235"/>
    </source>
</evidence>
<dbReference type="PANTHER" id="PTHR11559">
    <property type="entry name" value="CARBOXYLESTERASE"/>
    <property type="match status" value="1"/>
</dbReference>
<dbReference type="InterPro" id="IPR029058">
    <property type="entry name" value="AB_hydrolase_fold"/>
</dbReference>
<comment type="similarity">
    <text evidence="1 3">Belongs to the type-B carboxylesterase/lipase family.</text>
</comment>
<evidence type="ECO:0000259" key="5">
    <source>
        <dbReference type="Pfam" id="PF00135"/>
    </source>
</evidence>